<dbReference type="GO" id="GO:0000981">
    <property type="term" value="F:DNA-binding transcription factor activity, RNA polymerase II-specific"/>
    <property type="evidence" value="ECO:0007669"/>
    <property type="project" value="InterPro"/>
</dbReference>
<dbReference type="PROSITE" id="PS00027">
    <property type="entry name" value="HOMEOBOX_1"/>
    <property type="match status" value="1"/>
</dbReference>
<evidence type="ECO:0000256" key="5">
    <source>
        <dbReference type="PROSITE-ProRule" id="PRU00108"/>
    </source>
</evidence>
<dbReference type="AlphaFoldDB" id="A0AA36FWI2"/>
<feature type="domain" description="Homeobox" evidence="8">
    <location>
        <begin position="94"/>
        <end position="154"/>
    </location>
</feature>
<keyword evidence="10" id="KW-1185">Reference proteome</keyword>
<feature type="region of interest" description="Disordered" evidence="7">
    <location>
        <begin position="151"/>
        <end position="210"/>
    </location>
</feature>
<comment type="subcellular location">
    <subcellularLocation>
        <location evidence="1 5 6">Nucleus</location>
    </subcellularLocation>
</comment>
<evidence type="ECO:0000259" key="8">
    <source>
        <dbReference type="PROSITE" id="PS50071"/>
    </source>
</evidence>
<evidence type="ECO:0000313" key="9">
    <source>
        <dbReference type="EMBL" id="CAJ0570401.1"/>
    </source>
</evidence>
<protein>
    <recommendedName>
        <fullName evidence="8">Homeobox domain-containing protein</fullName>
    </recommendedName>
</protein>
<keyword evidence="2 5" id="KW-0238">DNA-binding</keyword>
<evidence type="ECO:0000256" key="6">
    <source>
        <dbReference type="RuleBase" id="RU000682"/>
    </source>
</evidence>
<evidence type="ECO:0000256" key="2">
    <source>
        <dbReference type="ARBA" id="ARBA00023125"/>
    </source>
</evidence>
<evidence type="ECO:0000256" key="1">
    <source>
        <dbReference type="ARBA" id="ARBA00004123"/>
    </source>
</evidence>
<dbReference type="PANTHER" id="PTHR24329:SF560">
    <property type="entry name" value="HOMEOBOX DOMAIN-CONTAINING PROTEIN"/>
    <property type="match status" value="1"/>
</dbReference>
<dbReference type="GO" id="GO:0005634">
    <property type="term" value="C:nucleus"/>
    <property type="evidence" value="ECO:0007669"/>
    <property type="project" value="UniProtKB-SubCell"/>
</dbReference>
<feature type="compositionally biased region" description="Acidic residues" evidence="7">
    <location>
        <begin position="171"/>
        <end position="183"/>
    </location>
</feature>
<dbReference type="Pfam" id="PF00046">
    <property type="entry name" value="Homeodomain"/>
    <property type="match status" value="1"/>
</dbReference>
<comment type="caution">
    <text evidence="9">The sequence shown here is derived from an EMBL/GenBank/DDBJ whole genome shotgun (WGS) entry which is preliminary data.</text>
</comment>
<accession>A0AA36FWI2</accession>
<dbReference type="CDD" id="cd00086">
    <property type="entry name" value="homeodomain"/>
    <property type="match status" value="1"/>
</dbReference>
<dbReference type="InterPro" id="IPR009057">
    <property type="entry name" value="Homeodomain-like_sf"/>
</dbReference>
<dbReference type="GO" id="GO:0000977">
    <property type="term" value="F:RNA polymerase II transcription regulatory region sequence-specific DNA binding"/>
    <property type="evidence" value="ECO:0007669"/>
    <property type="project" value="TreeGrafter"/>
</dbReference>
<dbReference type="Proteomes" id="UP001177023">
    <property type="component" value="Unassembled WGS sequence"/>
</dbReference>
<dbReference type="Gene3D" id="1.10.10.60">
    <property type="entry name" value="Homeodomain-like"/>
    <property type="match status" value="1"/>
</dbReference>
<dbReference type="FunFam" id="1.10.10.60:FF:000679">
    <property type="entry name" value="Homeobox protein aristaless"/>
    <property type="match status" value="1"/>
</dbReference>
<dbReference type="EMBL" id="CATQJA010002308">
    <property type="protein sequence ID" value="CAJ0570401.1"/>
    <property type="molecule type" value="Genomic_DNA"/>
</dbReference>
<keyword evidence="4 5" id="KW-0539">Nucleus</keyword>
<reference evidence="9" key="1">
    <citation type="submission" date="2023-06" db="EMBL/GenBank/DDBJ databases">
        <authorList>
            <person name="Delattre M."/>
        </authorList>
    </citation>
    <scope>NUCLEOTIDE SEQUENCE</scope>
    <source>
        <strain evidence="9">AF72</strain>
    </source>
</reference>
<dbReference type="GO" id="GO:0030182">
    <property type="term" value="P:neuron differentiation"/>
    <property type="evidence" value="ECO:0007669"/>
    <property type="project" value="UniProtKB-ARBA"/>
</dbReference>
<evidence type="ECO:0000256" key="7">
    <source>
        <dbReference type="SAM" id="MobiDB-lite"/>
    </source>
</evidence>
<evidence type="ECO:0000256" key="4">
    <source>
        <dbReference type="ARBA" id="ARBA00023242"/>
    </source>
</evidence>
<sequence>MSLPFMSPAFQLGPEQLRSCLSTIHTPASSSSSSPPAFSIEALLSSPRLPMPFSGLPLDLFHATAWPSAYPFFPSQLLSGGFFPPFLPTFLGGKRKRRHRTIFSEEQLQILERTFTQTHYPDVAMREKLAVECELKEERVEVWFKNRRAKERKQKREVTKQPGATKNSASDESDLEMSADEDDTKPKRKRVKTDADPPSSPLPAPKQLEI</sequence>
<dbReference type="InterPro" id="IPR017970">
    <property type="entry name" value="Homeobox_CS"/>
</dbReference>
<dbReference type="PANTHER" id="PTHR24329">
    <property type="entry name" value="HOMEOBOX PROTEIN ARISTALESS"/>
    <property type="match status" value="1"/>
</dbReference>
<feature type="non-terminal residue" evidence="9">
    <location>
        <position position="210"/>
    </location>
</feature>
<gene>
    <name evidence="9" type="ORF">MSPICULIGERA_LOCUS8842</name>
</gene>
<dbReference type="SUPFAM" id="SSF46689">
    <property type="entry name" value="Homeodomain-like"/>
    <property type="match status" value="1"/>
</dbReference>
<evidence type="ECO:0000256" key="3">
    <source>
        <dbReference type="ARBA" id="ARBA00023155"/>
    </source>
</evidence>
<evidence type="ECO:0000313" key="10">
    <source>
        <dbReference type="Proteomes" id="UP001177023"/>
    </source>
</evidence>
<dbReference type="InterPro" id="IPR001356">
    <property type="entry name" value="HD"/>
</dbReference>
<feature type="DNA-binding region" description="Homeobox" evidence="5">
    <location>
        <begin position="96"/>
        <end position="155"/>
    </location>
</feature>
<name>A0AA36FWI2_9BILA</name>
<dbReference type="InterPro" id="IPR050649">
    <property type="entry name" value="Paired_Homeobox_TFs"/>
</dbReference>
<proteinExistence type="predicted"/>
<organism evidence="9 10">
    <name type="scientific">Mesorhabditis spiculigera</name>
    <dbReference type="NCBI Taxonomy" id="96644"/>
    <lineage>
        <taxon>Eukaryota</taxon>
        <taxon>Metazoa</taxon>
        <taxon>Ecdysozoa</taxon>
        <taxon>Nematoda</taxon>
        <taxon>Chromadorea</taxon>
        <taxon>Rhabditida</taxon>
        <taxon>Rhabditina</taxon>
        <taxon>Rhabditomorpha</taxon>
        <taxon>Rhabditoidea</taxon>
        <taxon>Rhabditidae</taxon>
        <taxon>Mesorhabditinae</taxon>
        <taxon>Mesorhabditis</taxon>
    </lineage>
</organism>
<dbReference type="PROSITE" id="PS50071">
    <property type="entry name" value="HOMEOBOX_2"/>
    <property type="match status" value="1"/>
</dbReference>
<keyword evidence="3 5" id="KW-0371">Homeobox</keyword>
<dbReference type="SMART" id="SM00389">
    <property type="entry name" value="HOX"/>
    <property type="match status" value="1"/>
</dbReference>